<keyword evidence="2" id="KW-1185">Reference proteome</keyword>
<sequence>MNNIDFAGQLADLKDTDYKNTLAIVSIIELLIEKKVITRMDLTKKAQFLDSLTEEQLKILKAQDI</sequence>
<proteinExistence type="predicted"/>
<evidence type="ECO:0000313" key="2">
    <source>
        <dbReference type="Proteomes" id="UP000050326"/>
    </source>
</evidence>
<dbReference type="AlphaFoldDB" id="A0A0P8W5P0"/>
<dbReference type="EMBL" id="LKET01000045">
    <property type="protein sequence ID" value="KPU42989.1"/>
    <property type="molecule type" value="Genomic_DNA"/>
</dbReference>
<dbReference type="RefSeq" id="WP_054876417.1">
    <property type="nucleotide sequence ID" value="NZ_LKET01000045.1"/>
</dbReference>
<gene>
    <name evidence="1" type="ORF">OXPF_34200</name>
</gene>
<organism evidence="1 2">
    <name type="scientific">Oxobacter pfennigii</name>
    <dbReference type="NCBI Taxonomy" id="36849"/>
    <lineage>
        <taxon>Bacteria</taxon>
        <taxon>Bacillati</taxon>
        <taxon>Bacillota</taxon>
        <taxon>Clostridia</taxon>
        <taxon>Eubacteriales</taxon>
        <taxon>Clostridiaceae</taxon>
        <taxon>Oxobacter</taxon>
    </lineage>
</organism>
<protein>
    <submittedName>
        <fullName evidence="1">Uncharacterized protein</fullName>
    </submittedName>
</protein>
<comment type="caution">
    <text evidence="1">The sequence shown here is derived from an EMBL/GenBank/DDBJ whole genome shotgun (WGS) entry which is preliminary data.</text>
</comment>
<name>A0A0P8W5P0_9CLOT</name>
<dbReference type="OrthoDB" id="2991654at2"/>
<reference evidence="1 2" key="1">
    <citation type="submission" date="2015-09" db="EMBL/GenBank/DDBJ databases">
        <title>Genome sequence of Oxobacter pfennigii DSM 3222.</title>
        <authorList>
            <person name="Poehlein A."/>
            <person name="Bengelsdorf F.R."/>
            <person name="Schiel-Bengelsdorf B."/>
            <person name="Duerre P."/>
            <person name="Daniel R."/>
        </authorList>
    </citation>
    <scope>NUCLEOTIDE SEQUENCE [LARGE SCALE GENOMIC DNA]</scope>
    <source>
        <strain evidence="1 2">DSM 3222</strain>
    </source>
</reference>
<accession>A0A0P8W5P0</accession>
<evidence type="ECO:0000313" key="1">
    <source>
        <dbReference type="EMBL" id="KPU42989.1"/>
    </source>
</evidence>
<dbReference type="Proteomes" id="UP000050326">
    <property type="component" value="Unassembled WGS sequence"/>
</dbReference>